<accession>A0A0B1R9N1</accession>
<dbReference type="RefSeq" id="WP_039330138.1">
    <property type="nucleotide sequence ID" value="NZ_JTJJ01000031.1"/>
</dbReference>
<gene>
    <name evidence="1" type="ORF">QU24_08590</name>
</gene>
<dbReference type="Proteomes" id="UP000030853">
    <property type="component" value="Unassembled WGS sequence"/>
</dbReference>
<reference evidence="1 2" key="1">
    <citation type="submission" date="2014-11" db="EMBL/GenBank/DDBJ databases">
        <title>Genome sequencing of Pantoea rodasii ND03.</title>
        <authorList>
            <person name="Muhamad Yunos N.Y."/>
            <person name="Chan K.-G."/>
        </authorList>
    </citation>
    <scope>NUCLEOTIDE SEQUENCE [LARGE SCALE GENOMIC DNA]</scope>
    <source>
        <strain evidence="1 2">ND03</strain>
    </source>
</reference>
<dbReference type="AlphaFoldDB" id="A0A0B1R9N1"/>
<evidence type="ECO:0000313" key="2">
    <source>
        <dbReference type="Proteomes" id="UP000030853"/>
    </source>
</evidence>
<proteinExistence type="predicted"/>
<organism evidence="1 2">
    <name type="scientific">Pantoea rodasii</name>
    <dbReference type="NCBI Taxonomy" id="1076549"/>
    <lineage>
        <taxon>Bacteria</taxon>
        <taxon>Pseudomonadati</taxon>
        <taxon>Pseudomonadota</taxon>
        <taxon>Gammaproteobacteria</taxon>
        <taxon>Enterobacterales</taxon>
        <taxon>Erwiniaceae</taxon>
        <taxon>Pantoea</taxon>
    </lineage>
</organism>
<protein>
    <submittedName>
        <fullName evidence="1">Uncharacterized protein</fullName>
    </submittedName>
</protein>
<comment type="caution">
    <text evidence="1">The sequence shown here is derived from an EMBL/GenBank/DDBJ whole genome shotgun (WGS) entry which is preliminary data.</text>
</comment>
<name>A0A0B1R9N1_9GAMM</name>
<dbReference type="EMBL" id="JTJJ01000031">
    <property type="protein sequence ID" value="KHJ68366.1"/>
    <property type="molecule type" value="Genomic_DNA"/>
</dbReference>
<evidence type="ECO:0000313" key="1">
    <source>
        <dbReference type="EMBL" id="KHJ68366.1"/>
    </source>
</evidence>
<sequence>MKKVLKAPYLDNVVTLTPQVSALKVTGQPVFFNKADVLIRPTWRSLMALDKAGSDFLAERDVILQDDHF</sequence>